<sequence>MSNNTNKQVFIEDSTIGWEVTGEGVKRKIMSYDERVMLVKVVFQKGAIGTLHHHYHTQITHIDSGVFEVEVDGVKKVLNAGDAFYIPPNAVHGVVCLEAGMLVDIFSPMREDFIQQ</sequence>
<dbReference type="PANTHER" id="PTHR40112">
    <property type="entry name" value="H2HPP ISOMERASE"/>
    <property type="match status" value="1"/>
</dbReference>
<dbReference type="Pfam" id="PF07883">
    <property type="entry name" value="Cupin_2"/>
    <property type="match status" value="1"/>
</dbReference>
<dbReference type="PANTHER" id="PTHR40112:SF1">
    <property type="entry name" value="H2HPP ISOMERASE"/>
    <property type="match status" value="1"/>
</dbReference>
<name>A0A173MMY4_9BACT</name>
<accession>A0A173MMY4</accession>
<organism evidence="2 3">
    <name type="scientific">Filimonas lacunae</name>
    <dbReference type="NCBI Taxonomy" id="477680"/>
    <lineage>
        <taxon>Bacteria</taxon>
        <taxon>Pseudomonadati</taxon>
        <taxon>Bacteroidota</taxon>
        <taxon>Chitinophagia</taxon>
        <taxon>Chitinophagales</taxon>
        <taxon>Chitinophagaceae</taxon>
        <taxon>Filimonas</taxon>
    </lineage>
</organism>
<dbReference type="InterPro" id="IPR014710">
    <property type="entry name" value="RmlC-like_jellyroll"/>
</dbReference>
<dbReference type="InterPro" id="IPR025499">
    <property type="entry name" value="KdgF"/>
</dbReference>
<dbReference type="RefSeq" id="WP_076374983.1">
    <property type="nucleotide sequence ID" value="NZ_AP017422.1"/>
</dbReference>
<protein>
    <submittedName>
        <fullName evidence="2">Cupin domain-containing protein</fullName>
    </submittedName>
</protein>
<dbReference type="Proteomes" id="UP000186917">
    <property type="component" value="Unassembled WGS sequence"/>
</dbReference>
<evidence type="ECO:0000313" key="2">
    <source>
        <dbReference type="EMBL" id="SIS62687.1"/>
    </source>
</evidence>
<feature type="domain" description="Cupin type-2" evidence="1">
    <location>
        <begin position="41"/>
        <end position="98"/>
    </location>
</feature>
<proteinExistence type="predicted"/>
<keyword evidence="3" id="KW-1185">Reference proteome</keyword>
<gene>
    <name evidence="2" type="ORF">SAMN05421788_101298</name>
</gene>
<dbReference type="EMBL" id="FTOR01000001">
    <property type="protein sequence ID" value="SIS62687.1"/>
    <property type="molecule type" value="Genomic_DNA"/>
</dbReference>
<evidence type="ECO:0000313" key="3">
    <source>
        <dbReference type="Proteomes" id="UP000186917"/>
    </source>
</evidence>
<dbReference type="PIRSF" id="PIRSF029883">
    <property type="entry name" value="KdgF"/>
    <property type="match status" value="1"/>
</dbReference>
<dbReference type="Gene3D" id="2.60.120.10">
    <property type="entry name" value="Jelly Rolls"/>
    <property type="match status" value="1"/>
</dbReference>
<dbReference type="InterPro" id="IPR052535">
    <property type="entry name" value="Bacilysin_H2HPP_isomerase"/>
</dbReference>
<reference evidence="3" key="1">
    <citation type="submission" date="2017-01" db="EMBL/GenBank/DDBJ databases">
        <authorList>
            <person name="Varghese N."/>
            <person name="Submissions S."/>
        </authorList>
    </citation>
    <scope>NUCLEOTIDE SEQUENCE [LARGE SCALE GENOMIC DNA]</scope>
    <source>
        <strain evidence="3">DSM 21054</strain>
    </source>
</reference>
<evidence type="ECO:0000259" key="1">
    <source>
        <dbReference type="Pfam" id="PF07883"/>
    </source>
</evidence>
<dbReference type="STRING" id="477680.SAMN05421788_101298"/>
<dbReference type="SUPFAM" id="SSF51182">
    <property type="entry name" value="RmlC-like cupins"/>
    <property type="match status" value="1"/>
</dbReference>
<dbReference type="OrthoDB" id="9811153at2"/>
<dbReference type="InterPro" id="IPR011051">
    <property type="entry name" value="RmlC_Cupin_sf"/>
</dbReference>
<dbReference type="CDD" id="cd02238">
    <property type="entry name" value="cupin_KdgF"/>
    <property type="match status" value="1"/>
</dbReference>
<dbReference type="InterPro" id="IPR013096">
    <property type="entry name" value="Cupin_2"/>
</dbReference>
<dbReference type="AlphaFoldDB" id="A0A173MMY4"/>
<dbReference type="KEGG" id="fln:FLA_4893"/>